<comment type="caution">
    <text evidence="2">The sequence shown here is derived from an EMBL/GenBank/DDBJ whole genome shotgun (WGS) entry which is preliminary data.</text>
</comment>
<gene>
    <name evidence="2" type="ORF">EV668_3626</name>
</gene>
<reference evidence="2 3" key="1">
    <citation type="submission" date="2019-03" db="EMBL/GenBank/DDBJ databases">
        <title>Genomic Encyclopedia of Type Strains, Phase IV (KMG-IV): sequencing the most valuable type-strain genomes for metagenomic binning, comparative biology and taxonomic classification.</title>
        <authorList>
            <person name="Goeker M."/>
        </authorList>
    </citation>
    <scope>NUCLEOTIDE SEQUENCE [LARGE SCALE GENOMIC DNA]</scope>
    <source>
        <strain evidence="2 3">DSM 25903</strain>
    </source>
</reference>
<evidence type="ECO:0000313" key="2">
    <source>
        <dbReference type="EMBL" id="TDR89138.1"/>
    </source>
</evidence>
<dbReference type="RefSeq" id="WP_133772623.1">
    <property type="nucleotide sequence ID" value="NZ_SNZR01000014.1"/>
</dbReference>
<evidence type="ECO:0000256" key="1">
    <source>
        <dbReference type="SAM" id="MobiDB-lite"/>
    </source>
</evidence>
<dbReference type="AlphaFoldDB" id="A0A4R7BTQ9"/>
<keyword evidence="3" id="KW-1185">Reference proteome</keyword>
<name>A0A4R7BTQ9_9HYPH</name>
<organism evidence="2 3">
    <name type="scientific">Enterovirga rhinocerotis</name>
    <dbReference type="NCBI Taxonomy" id="1339210"/>
    <lineage>
        <taxon>Bacteria</taxon>
        <taxon>Pseudomonadati</taxon>
        <taxon>Pseudomonadota</taxon>
        <taxon>Alphaproteobacteria</taxon>
        <taxon>Hyphomicrobiales</taxon>
        <taxon>Methylobacteriaceae</taxon>
        <taxon>Enterovirga</taxon>
    </lineage>
</organism>
<protein>
    <submittedName>
        <fullName evidence="2">Uncharacterized protein</fullName>
    </submittedName>
</protein>
<proteinExistence type="predicted"/>
<dbReference type="EMBL" id="SNZR01000014">
    <property type="protein sequence ID" value="TDR89138.1"/>
    <property type="molecule type" value="Genomic_DNA"/>
</dbReference>
<sequence length="64" mass="6947">MPHLDASALTSDDPKGLEFLACVIEVPQDHAKPSWIVADLSPRKTAPIRPARRRKAPAHAVEPA</sequence>
<evidence type="ECO:0000313" key="3">
    <source>
        <dbReference type="Proteomes" id="UP000295122"/>
    </source>
</evidence>
<feature type="region of interest" description="Disordered" evidence="1">
    <location>
        <begin position="44"/>
        <end position="64"/>
    </location>
</feature>
<dbReference type="Proteomes" id="UP000295122">
    <property type="component" value="Unassembled WGS sequence"/>
</dbReference>
<accession>A0A4R7BTQ9</accession>